<keyword evidence="3" id="KW-1185">Reference proteome</keyword>
<accession>A0ABV5CMP8</accession>
<evidence type="ECO:0000256" key="1">
    <source>
        <dbReference type="SAM" id="MobiDB-lite"/>
    </source>
</evidence>
<dbReference type="EMBL" id="JBCGDC010000019">
    <property type="protein sequence ID" value="MFB6393280.1"/>
    <property type="molecule type" value="Genomic_DNA"/>
</dbReference>
<dbReference type="RefSeq" id="WP_375733835.1">
    <property type="nucleotide sequence ID" value="NZ_JBCGDC010000019.1"/>
</dbReference>
<evidence type="ECO:0000313" key="3">
    <source>
        <dbReference type="Proteomes" id="UP001582793"/>
    </source>
</evidence>
<dbReference type="GO" id="GO:0016740">
    <property type="term" value="F:transferase activity"/>
    <property type="evidence" value="ECO:0007669"/>
    <property type="project" value="UniProtKB-KW"/>
</dbReference>
<name>A0ABV5CMP8_9ACTN</name>
<organism evidence="2 3">
    <name type="scientific">Polymorphospora lycopeni</name>
    <dbReference type="NCBI Taxonomy" id="3140240"/>
    <lineage>
        <taxon>Bacteria</taxon>
        <taxon>Bacillati</taxon>
        <taxon>Actinomycetota</taxon>
        <taxon>Actinomycetes</taxon>
        <taxon>Micromonosporales</taxon>
        <taxon>Micromonosporaceae</taxon>
        <taxon>Polymorphospora</taxon>
    </lineage>
</organism>
<protein>
    <submittedName>
        <fullName evidence="2">CoA-transferase</fullName>
        <ecNumber evidence="2">2.8.3.-</ecNumber>
    </submittedName>
</protein>
<dbReference type="Proteomes" id="UP001582793">
    <property type="component" value="Unassembled WGS sequence"/>
</dbReference>
<proteinExistence type="predicted"/>
<gene>
    <name evidence="2" type="ORF">AAFH96_09190</name>
</gene>
<keyword evidence="2" id="KW-0808">Transferase</keyword>
<evidence type="ECO:0000313" key="2">
    <source>
        <dbReference type="EMBL" id="MFB6393280.1"/>
    </source>
</evidence>
<sequence length="264" mass="29058">MSTVHPFEWFLINAAREFRDGEVTFVGFHWPMVAARIARHLHAPDLVVVYECGIVEDRLTPQLSTSPSDLRAAVGAPMCAGSMDALYSWLGRGRVTRTFLEAPIVDRRGNVNTTVVGDYDRPTVRLPGSGGGTELGSLGRGLVLLSTGDRARAYPERVDYVTSPGHLSGPGERERLGYPAGRGPEVLLTPLGRLTFDSREGFVPAALRPGVSWQEARACFRWLREEPGELSELPEPTAEEVAATRHVLREAREMRYRLPADLPA</sequence>
<dbReference type="EC" id="2.8.3.-" evidence="2"/>
<reference evidence="2 3" key="1">
    <citation type="submission" date="2024-04" db="EMBL/GenBank/DDBJ databases">
        <title>Polymorphospora sp. isolated from Baiyangdian Lake in Xiong'an New Area.</title>
        <authorList>
            <person name="Zhang X."/>
            <person name="Liu J."/>
        </authorList>
    </citation>
    <scope>NUCLEOTIDE SEQUENCE [LARGE SCALE GENOMIC DNA]</scope>
    <source>
        <strain evidence="2 3">2-325</strain>
    </source>
</reference>
<comment type="caution">
    <text evidence="2">The sequence shown here is derived from an EMBL/GenBank/DDBJ whole genome shotgun (WGS) entry which is preliminary data.</text>
</comment>
<feature type="region of interest" description="Disordered" evidence="1">
    <location>
        <begin position="162"/>
        <end position="181"/>
    </location>
</feature>
<dbReference type="SUPFAM" id="SSF100950">
    <property type="entry name" value="NagB/RpiA/CoA transferase-like"/>
    <property type="match status" value="1"/>
</dbReference>
<dbReference type="InterPro" id="IPR037171">
    <property type="entry name" value="NagB/RpiA_transferase-like"/>
</dbReference>
<dbReference type="Gene3D" id="3.40.1080.10">
    <property type="entry name" value="Glutaconate Coenzyme A-transferase"/>
    <property type="match status" value="1"/>
</dbReference>
<dbReference type="InterPro" id="IPR004165">
    <property type="entry name" value="CoA_trans_fam_I"/>
</dbReference>
<dbReference type="Pfam" id="PF01144">
    <property type="entry name" value="CoA_trans"/>
    <property type="match status" value="1"/>
</dbReference>